<dbReference type="Gene3D" id="3.20.20.70">
    <property type="entry name" value="Aldolase class I"/>
    <property type="match status" value="1"/>
</dbReference>
<evidence type="ECO:0000313" key="3">
    <source>
        <dbReference type="Proteomes" id="UP001431209"/>
    </source>
</evidence>
<dbReference type="Pfam" id="PF00724">
    <property type="entry name" value="Oxidored_FMN"/>
    <property type="match status" value="1"/>
</dbReference>
<accession>A0AAW2YU86</accession>
<evidence type="ECO:0000313" key="2">
    <source>
        <dbReference type="EMBL" id="KAL0480413.1"/>
    </source>
</evidence>
<keyword evidence="3" id="KW-1185">Reference proteome</keyword>
<feature type="domain" description="NADH:flavin oxidoreductase/NADH oxidase N-terminal" evidence="1">
    <location>
        <begin position="7"/>
        <end position="340"/>
    </location>
</feature>
<proteinExistence type="predicted"/>
<dbReference type="InterPro" id="IPR045247">
    <property type="entry name" value="Oye-like"/>
</dbReference>
<dbReference type="AlphaFoldDB" id="A0AAW2YU86"/>
<organism evidence="2 3">
    <name type="scientific">Acrasis kona</name>
    <dbReference type="NCBI Taxonomy" id="1008807"/>
    <lineage>
        <taxon>Eukaryota</taxon>
        <taxon>Discoba</taxon>
        <taxon>Heterolobosea</taxon>
        <taxon>Tetramitia</taxon>
        <taxon>Eutetramitia</taxon>
        <taxon>Acrasidae</taxon>
        <taxon>Acrasis</taxon>
    </lineage>
</organism>
<gene>
    <name evidence="2" type="ORF">AKO1_011034</name>
</gene>
<protein>
    <submittedName>
        <fullName evidence="2">12-oxophytodienoic acid reductase</fullName>
    </submittedName>
</protein>
<sequence>MAEVTAFSPLQIGDLNVANRVWMSPMTRSRGKVPNDIVSKYYQQRSLQQDNSGAGLIVTEGVLIEDIGTEYGSVPGIFSEEQISGWKKVVDEVHKSNSVIFAQLWHVGRISHSLLSLNNAQPVGPSAIRAPKGNFRQLEGAEYEVPRALTTPEVSGYAKLFGDAARNSKRAGFDGVEIHGANGYLINQFMNRASNNREDEYGVQNFENRARFTLEVLEQVVAGFGNESRVGIRFSPITTVLGLIAEEDAVDFYTYLLGQIAERFPKLAYVTILGDFAGQNDVDVKTFRDAYKGKTLTGSVNFDFAKTEEYLKKGYLDAVHIGRPFIANPDLVRRWNNKLKLSDVDWSNIYSSGEQGYTDYQRHE</sequence>
<dbReference type="Proteomes" id="UP001431209">
    <property type="component" value="Unassembled WGS sequence"/>
</dbReference>
<dbReference type="PANTHER" id="PTHR22893:SF91">
    <property type="entry name" value="NADPH DEHYDROGENASE 2-RELATED"/>
    <property type="match status" value="1"/>
</dbReference>
<reference evidence="2 3" key="1">
    <citation type="submission" date="2024-03" db="EMBL/GenBank/DDBJ databases">
        <title>The Acrasis kona genome and developmental transcriptomes reveal deep origins of eukaryotic multicellular pathways.</title>
        <authorList>
            <person name="Sheikh S."/>
            <person name="Fu C.-J."/>
            <person name="Brown M.W."/>
            <person name="Baldauf S.L."/>
        </authorList>
    </citation>
    <scope>NUCLEOTIDE SEQUENCE [LARGE SCALE GENOMIC DNA]</scope>
    <source>
        <strain evidence="2 3">ATCC MYA-3509</strain>
    </source>
</reference>
<dbReference type="InterPro" id="IPR001155">
    <property type="entry name" value="OxRdtase_FMN_N"/>
</dbReference>
<dbReference type="PANTHER" id="PTHR22893">
    <property type="entry name" value="NADH OXIDOREDUCTASE-RELATED"/>
    <property type="match status" value="1"/>
</dbReference>
<evidence type="ECO:0000259" key="1">
    <source>
        <dbReference type="Pfam" id="PF00724"/>
    </source>
</evidence>
<name>A0AAW2YU86_9EUKA</name>
<dbReference type="EMBL" id="JAOPGA020000657">
    <property type="protein sequence ID" value="KAL0480413.1"/>
    <property type="molecule type" value="Genomic_DNA"/>
</dbReference>
<dbReference type="GO" id="GO:0010181">
    <property type="term" value="F:FMN binding"/>
    <property type="evidence" value="ECO:0007669"/>
    <property type="project" value="InterPro"/>
</dbReference>
<comment type="caution">
    <text evidence="2">The sequence shown here is derived from an EMBL/GenBank/DDBJ whole genome shotgun (WGS) entry which is preliminary data.</text>
</comment>
<dbReference type="CDD" id="cd02933">
    <property type="entry name" value="OYE_like_FMN"/>
    <property type="match status" value="1"/>
</dbReference>
<dbReference type="InterPro" id="IPR013785">
    <property type="entry name" value="Aldolase_TIM"/>
</dbReference>
<dbReference type="GO" id="GO:0016491">
    <property type="term" value="F:oxidoreductase activity"/>
    <property type="evidence" value="ECO:0007669"/>
    <property type="project" value="InterPro"/>
</dbReference>
<dbReference type="SUPFAM" id="SSF51395">
    <property type="entry name" value="FMN-linked oxidoreductases"/>
    <property type="match status" value="1"/>
</dbReference>